<dbReference type="SUPFAM" id="SSF110916">
    <property type="entry name" value="Peptidyl-tRNA hydrolase domain-like"/>
    <property type="match status" value="1"/>
</dbReference>
<sequence length="202" mass="23114">MEPSPHSFQTPLSYKRSTEHFVAGSSFLSRSASLSSQAHSITNLVLPSYTGQKRPWLGSLPPCFRIVTSHRVLSLLESLSDLCFLIPLFTVNSKAEIRFHLATAEWIAEPVRQKMAIMHKNKINRSGELILTSECSRYQFRNLADCLQKIRDMIAQASQTPKEPSKENAALHRIRIENMNRERLRKKRIHSAIKTGRRVDMD</sequence>
<dbReference type="PANTHER" id="PTHR11075:SF54">
    <property type="entry name" value="LARGE RIBOSOMAL SUBUNIT PROTEIN ML62"/>
    <property type="match status" value="1"/>
</dbReference>
<dbReference type="InterPro" id="IPR052104">
    <property type="entry name" value="Mito_Release_Factor_mL62"/>
</dbReference>
<evidence type="ECO:0000313" key="1">
    <source>
        <dbReference type="Ensembl" id="ENSUMAP00000011441"/>
    </source>
</evidence>
<accession>A0A452TT18</accession>
<dbReference type="Gene3D" id="3.30.160.20">
    <property type="match status" value="1"/>
</dbReference>
<dbReference type="GO" id="GO:0070126">
    <property type="term" value="P:mitochondrial translational termination"/>
    <property type="evidence" value="ECO:0007669"/>
    <property type="project" value="Ensembl"/>
</dbReference>
<dbReference type="PANTHER" id="PTHR11075">
    <property type="entry name" value="PEPTIDE CHAIN RELEASE FACTOR"/>
    <property type="match status" value="1"/>
</dbReference>
<proteinExistence type="predicted"/>
<dbReference type="GeneTree" id="ENSGT00390000013268"/>
<dbReference type="AlphaFoldDB" id="A0A452TT18"/>
<dbReference type="GO" id="GO:0004045">
    <property type="term" value="F:peptidyl-tRNA hydrolase activity"/>
    <property type="evidence" value="ECO:0007669"/>
    <property type="project" value="Ensembl"/>
</dbReference>
<name>A0A452TT18_URSMA</name>
<dbReference type="GO" id="GO:0005762">
    <property type="term" value="C:mitochondrial large ribosomal subunit"/>
    <property type="evidence" value="ECO:0007669"/>
    <property type="project" value="Ensembl"/>
</dbReference>
<dbReference type="GO" id="GO:0005654">
    <property type="term" value="C:nucleoplasm"/>
    <property type="evidence" value="ECO:0007669"/>
    <property type="project" value="Ensembl"/>
</dbReference>
<dbReference type="GO" id="GO:0072344">
    <property type="term" value="P:rescue of stalled ribosome"/>
    <property type="evidence" value="ECO:0007669"/>
    <property type="project" value="Ensembl"/>
</dbReference>
<dbReference type="GO" id="GO:0016150">
    <property type="term" value="F:translation release factor activity, codon nonspecific"/>
    <property type="evidence" value="ECO:0007669"/>
    <property type="project" value="Ensembl"/>
</dbReference>
<dbReference type="Ensembl" id="ENSUMAT00000013621.1">
    <property type="protein sequence ID" value="ENSUMAP00000011441.1"/>
    <property type="gene ID" value="ENSUMAG00000008604.1"/>
</dbReference>
<reference evidence="1" key="1">
    <citation type="submission" date="2019-03" db="UniProtKB">
        <authorList>
            <consortium name="Ensembl"/>
        </authorList>
    </citation>
    <scope>IDENTIFICATION</scope>
</reference>
<protein>
    <submittedName>
        <fullName evidence="1">Mitochondrial ribosomal protein L58</fullName>
    </submittedName>
</protein>
<gene>
    <name evidence="1" type="primary">MRPL58</name>
</gene>
<organism evidence="1">
    <name type="scientific">Ursus maritimus</name>
    <name type="common">Polar bear</name>
    <name type="synonym">Thalarctos maritimus</name>
    <dbReference type="NCBI Taxonomy" id="29073"/>
    <lineage>
        <taxon>Eukaryota</taxon>
        <taxon>Metazoa</taxon>
        <taxon>Chordata</taxon>
        <taxon>Craniata</taxon>
        <taxon>Vertebrata</taxon>
        <taxon>Euteleostomi</taxon>
        <taxon>Mammalia</taxon>
        <taxon>Eutheria</taxon>
        <taxon>Laurasiatheria</taxon>
        <taxon>Carnivora</taxon>
        <taxon>Caniformia</taxon>
        <taxon>Ursidae</taxon>
        <taxon>Ursus</taxon>
    </lineage>
</organism>
<dbReference type="GO" id="GO:0005886">
    <property type="term" value="C:plasma membrane"/>
    <property type="evidence" value="ECO:0007669"/>
    <property type="project" value="Ensembl"/>
</dbReference>